<sequence>MDAPVIGGTCQHPGLGRSFTLPGGLNCKRFHDQSRSTLTAKRLNAAQAGPRMQ</sequence>
<reference evidence="1" key="2">
    <citation type="journal article" date="2015" name="Fish Shellfish Immunol.">
        <title>Early steps in the European eel (Anguilla anguilla)-Vibrio vulnificus interaction in the gills: Role of the RtxA13 toxin.</title>
        <authorList>
            <person name="Callol A."/>
            <person name="Pajuelo D."/>
            <person name="Ebbesson L."/>
            <person name="Teles M."/>
            <person name="MacKenzie S."/>
            <person name="Amaro C."/>
        </authorList>
    </citation>
    <scope>NUCLEOTIDE SEQUENCE</scope>
</reference>
<protein>
    <submittedName>
        <fullName evidence="1">Uncharacterized protein</fullName>
    </submittedName>
</protein>
<evidence type="ECO:0000313" key="1">
    <source>
        <dbReference type="EMBL" id="JAH18677.1"/>
    </source>
</evidence>
<dbReference type="AlphaFoldDB" id="A0A0E9QQA5"/>
<dbReference type="EMBL" id="GBXM01089900">
    <property type="protein sequence ID" value="JAH18677.1"/>
    <property type="molecule type" value="Transcribed_RNA"/>
</dbReference>
<name>A0A0E9QQA5_ANGAN</name>
<accession>A0A0E9QQA5</accession>
<organism evidence="1">
    <name type="scientific">Anguilla anguilla</name>
    <name type="common">European freshwater eel</name>
    <name type="synonym">Muraena anguilla</name>
    <dbReference type="NCBI Taxonomy" id="7936"/>
    <lineage>
        <taxon>Eukaryota</taxon>
        <taxon>Metazoa</taxon>
        <taxon>Chordata</taxon>
        <taxon>Craniata</taxon>
        <taxon>Vertebrata</taxon>
        <taxon>Euteleostomi</taxon>
        <taxon>Actinopterygii</taxon>
        <taxon>Neopterygii</taxon>
        <taxon>Teleostei</taxon>
        <taxon>Anguilliformes</taxon>
        <taxon>Anguillidae</taxon>
        <taxon>Anguilla</taxon>
    </lineage>
</organism>
<reference evidence="1" key="1">
    <citation type="submission" date="2014-11" db="EMBL/GenBank/DDBJ databases">
        <authorList>
            <person name="Amaro Gonzalez C."/>
        </authorList>
    </citation>
    <scope>NUCLEOTIDE SEQUENCE</scope>
</reference>
<proteinExistence type="predicted"/>